<feature type="binding site" evidence="11 13">
    <location>
        <position position="221"/>
    </location>
    <ligand>
        <name>[2Fe-2S] cluster</name>
        <dbReference type="ChEBI" id="CHEBI:190135"/>
    </ligand>
</feature>
<feature type="binding site" evidence="11 13">
    <location>
        <position position="213"/>
    </location>
    <ligand>
        <name>[2Fe-2S] cluster</name>
        <dbReference type="ChEBI" id="CHEBI:190135"/>
    </ligand>
</feature>
<feature type="binding site" evidence="11 13">
    <location>
        <position position="233"/>
    </location>
    <ligand>
        <name>[2Fe-2S] cluster</name>
        <dbReference type="ChEBI" id="CHEBI:190135"/>
    </ligand>
</feature>
<evidence type="ECO:0000256" key="13">
    <source>
        <dbReference type="PIRSR" id="PIRSR006816-2"/>
    </source>
</evidence>
<evidence type="ECO:0000313" key="16">
    <source>
        <dbReference type="Proteomes" id="UP000198828"/>
    </source>
</evidence>
<evidence type="ECO:0000256" key="10">
    <source>
        <dbReference type="ARBA" id="ARBA00023014"/>
    </source>
</evidence>
<keyword evidence="3 11" id="KW-0285">Flavoprotein</keyword>
<dbReference type="HAMAP" id="MF_01211">
    <property type="entry name" value="DHODB_Fe_S_bind"/>
    <property type="match status" value="1"/>
</dbReference>
<dbReference type="Gene3D" id="2.10.240.10">
    <property type="entry name" value="Dihydroorotate dehydrogenase, electron transfer subunit"/>
    <property type="match status" value="1"/>
</dbReference>
<name>A0A1H3BY86_9FIRM</name>
<dbReference type="GO" id="GO:0009055">
    <property type="term" value="F:electron transfer activity"/>
    <property type="evidence" value="ECO:0007669"/>
    <property type="project" value="UniProtKB-UniRule"/>
</dbReference>
<dbReference type="GO" id="GO:0050660">
    <property type="term" value="F:flavin adenine dinucleotide binding"/>
    <property type="evidence" value="ECO:0007669"/>
    <property type="project" value="InterPro"/>
</dbReference>
<dbReference type="SUPFAM" id="SSF63380">
    <property type="entry name" value="Riboflavin synthase domain-like"/>
    <property type="match status" value="1"/>
</dbReference>
<dbReference type="Gene3D" id="2.40.30.10">
    <property type="entry name" value="Translation factors"/>
    <property type="match status" value="1"/>
</dbReference>
<keyword evidence="7 11" id="KW-0665">Pyrimidine biosynthesis</keyword>
<evidence type="ECO:0000256" key="2">
    <source>
        <dbReference type="ARBA" id="ARBA00022448"/>
    </source>
</evidence>
<comment type="cofactor">
    <cofactor evidence="11 12">
        <name>FAD</name>
        <dbReference type="ChEBI" id="CHEBI:57692"/>
    </cofactor>
    <text evidence="11 12">Binds 1 FAD per subunit.</text>
</comment>
<dbReference type="Pfam" id="PF10418">
    <property type="entry name" value="DHODB_Fe-S_bind"/>
    <property type="match status" value="1"/>
</dbReference>
<dbReference type="PROSITE" id="PS51384">
    <property type="entry name" value="FAD_FR"/>
    <property type="match status" value="1"/>
</dbReference>
<keyword evidence="8 11" id="KW-0249">Electron transport</keyword>
<reference evidence="15 16" key="1">
    <citation type="submission" date="2016-10" db="EMBL/GenBank/DDBJ databases">
        <authorList>
            <person name="de Groot N.N."/>
        </authorList>
    </citation>
    <scope>NUCLEOTIDE SEQUENCE [LARGE SCALE GENOMIC DNA]</scope>
    <source>
        <strain evidence="15 16">DSM 23310</strain>
    </source>
</reference>
<evidence type="ECO:0000313" key="15">
    <source>
        <dbReference type="EMBL" id="SDX46887.1"/>
    </source>
</evidence>
<dbReference type="UniPathway" id="UPA00070">
    <property type="reaction ID" value="UER00945"/>
</dbReference>
<keyword evidence="4 11" id="KW-0001">2Fe-2S</keyword>
<dbReference type="PANTHER" id="PTHR43513">
    <property type="entry name" value="DIHYDROOROTATE DEHYDROGENASE B (NAD(+)), ELECTRON TRANSFER SUBUNIT"/>
    <property type="match status" value="1"/>
</dbReference>
<comment type="caution">
    <text evidence="11">Lacks conserved residue(s) required for the propagation of feature annotation.</text>
</comment>
<comment type="subunit">
    <text evidence="11">Heterotetramer of 2 PyrK and 2 PyrD type B subunits.</text>
</comment>
<dbReference type="GO" id="GO:0046872">
    <property type="term" value="F:metal ion binding"/>
    <property type="evidence" value="ECO:0007669"/>
    <property type="project" value="UniProtKB-KW"/>
</dbReference>
<comment type="pathway">
    <text evidence="11">Pyrimidine metabolism; UMP biosynthesis via de novo pathway; orotate from (S)-dihydroorotate (NAD(+) route): step 1/1.</text>
</comment>
<feature type="binding site" evidence="11 12">
    <location>
        <begin position="77"/>
        <end position="78"/>
    </location>
    <ligand>
        <name>FAD</name>
        <dbReference type="ChEBI" id="CHEBI:57692"/>
    </ligand>
</feature>
<comment type="similarity">
    <text evidence="1 11">Belongs to the PyrK family.</text>
</comment>
<evidence type="ECO:0000256" key="12">
    <source>
        <dbReference type="PIRSR" id="PIRSR006816-1"/>
    </source>
</evidence>
<evidence type="ECO:0000256" key="5">
    <source>
        <dbReference type="ARBA" id="ARBA00022723"/>
    </source>
</evidence>
<comment type="cofactor">
    <cofactor evidence="13">
        <name>[2Fe-2S] cluster</name>
        <dbReference type="ChEBI" id="CHEBI:190135"/>
    </cofactor>
    <text evidence="13">Binds 1 [2Fe-2S] cluster per subunit.</text>
</comment>
<keyword evidence="6 11" id="KW-0274">FAD</keyword>
<dbReference type="InterPro" id="IPR019480">
    <property type="entry name" value="Dihydroorotate_DH_Fe-S-bd"/>
</dbReference>
<comment type="cofactor">
    <cofactor evidence="11">
        <name>[2Fe-2S] cluster</name>
        <dbReference type="ChEBI" id="CHEBI:190135"/>
    </cofactor>
    <text evidence="11">Binds 1 [2Fe-2S] cluster per subunit.</text>
</comment>
<evidence type="ECO:0000256" key="7">
    <source>
        <dbReference type="ARBA" id="ARBA00022975"/>
    </source>
</evidence>
<dbReference type="InterPro" id="IPR039261">
    <property type="entry name" value="FNR_nucleotide-bd"/>
</dbReference>
<dbReference type="InterPro" id="IPR023455">
    <property type="entry name" value="Dihydroorotate_DHASE_ETsu"/>
</dbReference>
<evidence type="ECO:0000259" key="14">
    <source>
        <dbReference type="PROSITE" id="PS51384"/>
    </source>
</evidence>
<keyword evidence="9 11" id="KW-0408">Iron</keyword>
<evidence type="ECO:0000256" key="6">
    <source>
        <dbReference type="ARBA" id="ARBA00022827"/>
    </source>
</evidence>
<dbReference type="GO" id="GO:0051537">
    <property type="term" value="F:2 iron, 2 sulfur cluster binding"/>
    <property type="evidence" value="ECO:0007669"/>
    <property type="project" value="UniProtKB-KW"/>
</dbReference>
<keyword evidence="5 11" id="KW-0479">Metal-binding</keyword>
<protein>
    <recommendedName>
        <fullName evidence="11">Dihydroorotate dehydrogenase B (NAD(+)), electron transfer subunit</fullName>
    </recommendedName>
    <alternativeName>
        <fullName evidence="11">Dihydroorotate oxidase B, electron transfer subunit</fullName>
    </alternativeName>
</protein>
<organism evidence="15 16">
    <name type="scientific">Tepidimicrobium xylanilyticum</name>
    <dbReference type="NCBI Taxonomy" id="1123352"/>
    <lineage>
        <taxon>Bacteria</taxon>
        <taxon>Bacillati</taxon>
        <taxon>Bacillota</taxon>
        <taxon>Tissierellia</taxon>
        <taxon>Tissierellales</taxon>
        <taxon>Tepidimicrobiaceae</taxon>
        <taxon>Tepidimicrobium</taxon>
    </lineage>
</organism>
<dbReference type="PIRSF" id="PIRSF006816">
    <property type="entry name" value="Cyc3_hyd_g"/>
    <property type="match status" value="1"/>
</dbReference>
<dbReference type="RefSeq" id="WP_093753934.1">
    <property type="nucleotide sequence ID" value="NZ_FNNG01000011.1"/>
</dbReference>
<dbReference type="Proteomes" id="UP000198828">
    <property type="component" value="Unassembled WGS sequence"/>
</dbReference>
<dbReference type="AlphaFoldDB" id="A0A1H3BY86"/>
<dbReference type="Gene3D" id="3.40.50.80">
    <property type="entry name" value="Nucleotide-binding domain of ferredoxin-NADP reductase (FNR) module"/>
    <property type="match status" value="1"/>
</dbReference>
<dbReference type="SUPFAM" id="SSF52343">
    <property type="entry name" value="Ferredoxin reductase-like, C-terminal NADP-linked domain"/>
    <property type="match status" value="1"/>
</dbReference>
<feature type="binding site" evidence="11 13">
    <location>
        <position position="218"/>
    </location>
    <ligand>
        <name>[2Fe-2S] cluster</name>
        <dbReference type="ChEBI" id="CHEBI:190135"/>
    </ligand>
</feature>
<sequence length="248" mass="27355">MEKGYKKGVVKWNIQVASNIYEMKMTPHSTRPFQGEPGQFYMLRGWKGLDPFLARPISVSNIIDGEITFLYEVRGRGTDIISKLKSGDTLELMGPLGNGFNTSLKGNIALISGGIGIAPVIFLAKSLKTDVDFYCGFRDEVYCIDEIKKYSRNVYISTENGIVGHEGLITEIFQPDGYEVVYSCGPVAMMKKVVEICEGKVPVYISMESRMACGMGACLGCSIKTSKGIQRVCKEGPVFLGEEVFFSD</sequence>
<dbReference type="GO" id="GO:0044205">
    <property type="term" value="P:'de novo' UMP biosynthetic process"/>
    <property type="evidence" value="ECO:0007669"/>
    <property type="project" value="UniProtKB-UniRule"/>
</dbReference>
<dbReference type="PRINTS" id="PR00409">
    <property type="entry name" value="PHDIOXRDTASE"/>
</dbReference>
<keyword evidence="2 11" id="KW-0813">Transport</keyword>
<comment type="function">
    <text evidence="11">Responsible for channeling the electrons from the oxidation of dihydroorotate from the FMN redox center in the PyrD type B subunit to the ultimate electron acceptor NAD(+).</text>
</comment>
<feature type="domain" description="FAD-binding FR-type" evidence="14">
    <location>
        <begin position="3"/>
        <end position="102"/>
    </location>
</feature>
<keyword evidence="16" id="KW-1185">Reference proteome</keyword>
<accession>A0A1H3BY86</accession>
<keyword evidence="10 11" id="KW-0411">Iron-sulfur</keyword>
<dbReference type="NCBIfam" id="NF000798">
    <property type="entry name" value="PRK00054.1-3"/>
    <property type="match status" value="1"/>
</dbReference>
<evidence type="ECO:0000256" key="11">
    <source>
        <dbReference type="HAMAP-Rule" id="MF_01211"/>
    </source>
</evidence>
<dbReference type="OrthoDB" id="9789468at2"/>
<evidence type="ECO:0000256" key="9">
    <source>
        <dbReference type="ARBA" id="ARBA00023004"/>
    </source>
</evidence>
<dbReference type="EMBL" id="FNNG01000011">
    <property type="protein sequence ID" value="SDX46887.1"/>
    <property type="molecule type" value="Genomic_DNA"/>
</dbReference>
<evidence type="ECO:0000256" key="1">
    <source>
        <dbReference type="ARBA" id="ARBA00006422"/>
    </source>
</evidence>
<evidence type="ECO:0000256" key="4">
    <source>
        <dbReference type="ARBA" id="ARBA00022714"/>
    </source>
</evidence>
<dbReference type="InterPro" id="IPR050353">
    <property type="entry name" value="PyrK_electron_transfer"/>
</dbReference>
<gene>
    <name evidence="11" type="primary">pyrK</name>
    <name evidence="15" type="ORF">SAMN05660923_02359</name>
</gene>
<dbReference type="CDD" id="cd06218">
    <property type="entry name" value="DHOD_e_trans"/>
    <property type="match status" value="1"/>
</dbReference>
<evidence type="ECO:0000256" key="3">
    <source>
        <dbReference type="ARBA" id="ARBA00022630"/>
    </source>
</evidence>
<feature type="binding site" evidence="11 12">
    <location>
        <begin position="55"/>
        <end position="58"/>
    </location>
    <ligand>
        <name>FAD</name>
        <dbReference type="ChEBI" id="CHEBI:57692"/>
    </ligand>
</feature>
<proteinExistence type="inferred from homology"/>
<dbReference type="InterPro" id="IPR012165">
    <property type="entry name" value="Cyt_c3_hydrogenase_gsu"/>
</dbReference>
<dbReference type="PANTHER" id="PTHR43513:SF3">
    <property type="entry name" value="DIHYDROOROTATE DEHYDROGENASE B (NAD(+)), ELECTRON TRANSFER SUBUNIT-RELATED"/>
    <property type="match status" value="1"/>
</dbReference>
<dbReference type="GO" id="GO:0016491">
    <property type="term" value="F:oxidoreductase activity"/>
    <property type="evidence" value="ECO:0007669"/>
    <property type="project" value="InterPro"/>
</dbReference>
<dbReference type="InterPro" id="IPR037117">
    <property type="entry name" value="Dihydroorotate_DH_ele_sf"/>
</dbReference>
<dbReference type="InterPro" id="IPR017927">
    <property type="entry name" value="FAD-bd_FR_type"/>
</dbReference>
<dbReference type="InterPro" id="IPR017938">
    <property type="entry name" value="Riboflavin_synthase-like_b-brl"/>
</dbReference>
<evidence type="ECO:0000256" key="8">
    <source>
        <dbReference type="ARBA" id="ARBA00022982"/>
    </source>
</evidence>